<keyword evidence="3 7" id="KW-0812">Transmembrane</keyword>
<organism evidence="8 9">
    <name type="scientific">Mucuna pruriens</name>
    <name type="common">Velvet bean</name>
    <name type="synonym">Dolichos pruriens</name>
    <dbReference type="NCBI Taxonomy" id="157652"/>
    <lineage>
        <taxon>Eukaryota</taxon>
        <taxon>Viridiplantae</taxon>
        <taxon>Streptophyta</taxon>
        <taxon>Embryophyta</taxon>
        <taxon>Tracheophyta</taxon>
        <taxon>Spermatophyta</taxon>
        <taxon>Magnoliopsida</taxon>
        <taxon>eudicotyledons</taxon>
        <taxon>Gunneridae</taxon>
        <taxon>Pentapetalae</taxon>
        <taxon>rosids</taxon>
        <taxon>fabids</taxon>
        <taxon>Fabales</taxon>
        <taxon>Fabaceae</taxon>
        <taxon>Papilionoideae</taxon>
        <taxon>50 kb inversion clade</taxon>
        <taxon>NPAAA clade</taxon>
        <taxon>indigoferoid/millettioid clade</taxon>
        <taxon>Phaseoleae</taxon>
        <taxon>Mucuna</taxon>
    </lineage>
</organism>
<comment type="similarity">
    <text evidence="2">Belongs to the major facilitator superfamily. Proton-dependent oligopeptide transporter (POT/PTR) (TC 2.A.17) family.</text>
</comment>
<dbReference type="GO" id="GO:0016020">
    <property type="term" value="C:membrane"/>
    <property type="evidence" value="ECO:0007669"/>
    <property type="project" value="UniProtKB-SubCell"/>
</dbReference>
<dbReference type="SUPFAM" id="SSF103473">
    <property type="entry name" value="MFS general substrate transporter"/>
    <property type="match status" value="1"/>
</dbReference>
<name>A0A371HTP9_MUCPR</name>
<keyword evidence="5 7" id="KW-0472">Membrane</keyword>
<feature type="transmembrane region" description="Helical" evidence="7">
    <location>
        <begin position="584"/>
        <end position="603"/>
    </location>
</feature>
<feature type="transmembrane region" description="Helical" evidence="7">
    <location>
        <begin position="623"/>
        <end position="643"/>
    </location>
</feature>
<feature type="transmembrane region" description="Helical" evidence="7">
    <location>
        <begin position="502"/>
        <end position="521"/>
    </location>
</feature>
<gene>
    <name evidence="8" type="primary">NPF4.6</name>
    <name evidence="8" type="ORF">CR513_09886</name>
</gene>
<feature type="transmembrane region" description="Helical" evidence="7">
    <location>
        <begin position="132"/>
        <end position="157"/>
    </location>
</feature>
<feature type="non-terminal residue" evidence="8">
    <location>
        <position position="1"/>
    </location>
</feature>
<feature type="transmembrane region" description="Helical" evidence="7">
    <location>
        <begin position="308"/>
        <end position="328"/>
    </location>
</feature>
<feature type="region of interest" description="Disordered" evidence="6">
    <location>
        <begin position="1"/>
        <end position="27"/>
    </location>
</feature>
<comment type="subcellular location">
    <subcellularLocation>
        <location evidence="1">Membrane</location>
        <topology evidence="1">Multi-pass membrane protein</topology>
    </subcellularLocation>
</comment>
<dbReference type="EMBL" id="QJKJ01001735">
    <property type="protein sequence ID" value="RDY06166.1"/>
    <property type="molecule type" value="Genomic_DNA"/>
</dbReference>
<feature type="compositionally biased region" description="Polar residues" evidence="6">
    <location>
        <begin position="681"/>
        <end position="695"/>
    </location>
</feature>
<dbReference type="InterPro" id="IPR036259">
    <property type="entry name" value="MFS_trans_sf"/>
</dbReference>
<keyword evidence="4 7" id="KW-1133">Transmembrane helix</keyword>
<evidence type="ECO:0000256" key="5">
    <source>
        <dbReference type="ARBA" id="ARBA00023136"/>
    </source>
</evidence>
<dbReference type="Pfam" id="PF00854">
    <property type="entry name" value="PTR2"/>
    <property type="match status" value="1"/>
</dbReference>
<feature type="compositionally biased region" description="Basic and acidic residues" evidence="6">
    <location>
        <begin position="700"/>
        <end position="710"/>
    </location>
</feature>
<feature type="region of interest" description="Disordered" evidence="6">
    <location>
        <begin position="657"/>
        <end position="710"/>
    </location>
</feature>
<dbReference type="Proteomes" id="UP000257109">
    <property type="component" value="Unassembled WGS sequence"/>
</dbReference>
<evidence type="ECO:0000256" key="1">
    <source>
        <dbReference type="ARBA" id="ARBA00004141"/>
    </source>
</evidence>
<feature type="transmembrane region" description="Helical" evidence="7">
    <location>
        <begin position="541"/>
        <end position="563"/>
    </location>
</feature>
<proteinExistence type="inferred from homology"/>
<feature type="transmembrane region" description="Helical" evidence="7">
    <location>
        <begin position="421"/>
        <end position="442"/>
    </location>
</feature>
<evidence type="ECO:0000256" key="3">
    <source>
        <dbReference type="ARBA" id="ARBA00022692"/>
    </source>
</evidence>
<feature type="transmembrane region" description="Helical" evidence="7">
    <location>
        <begin position="169"/>
        <end position="187"/>
    </location>
</feature>
<feature type="transmembrane region" description="Helical" evidence="7">
    <location>
        <begin position="238"/>
        <end position="261"/>
    </location>
</feature>
<dbReference type="PANTHER" id="PTHR11654">
    <property type="entry name" value="OLIGOPEPTIDE TRANSPORTER-RELATED"/>
    <property type="match status" value="1"/>
</dbReference>
<keyword evidence="9" id="KW-1185">Reference proteome</keyword>
<evidence type="ECO:0000256" key="4">
    <source>
        <dbReference type="ARBA" id="ARBA00022989"/>
    </source>
</evidence>
<feature type="compositionally biased region" description="Basic and acidic residues" evidence="6">
    <location>
        <begin position="657"/>
        <end position="680"/>
    </location>
</feature>
<feature type="transmembrane region" description="Helical" evidence="7">
    <location>
        <begin position="281"/>
        <end position="302"/>
    </location>
</feature>
<dbReference type="OrthoDB" id="8904098at2759"/>
<protein>
    <submittedName>
        <fullName evidence="8">Protein NRT1/ PTR FAMILY 4.6</fullName>
    </submittedName>
</protein>
<evidence type="ECO:0000313" key="9">
    <source>
        <dbReference type="Proteomes" id="UP000257109"/>
    </source>
</evidence>
<dbReference type="FunFam" id="1.20.1250.20:FF:000312">
    <property type="entry name" value="protein NRT1/ PTR FAMILY 4.5"/>
    <property type="match status" value="1"/>
</dbReference>
<comment type="caution">
    <text evidence="8">The sequence shown here is derived from an EMBL/GenBank/DDBJ whole genome shotgun (WGS) entry which is preliminary data.</text>
</comment>
<dbReference type="InterPro" id="IPR000109">
    <property type="entry name" value="POT_fam"/>
</dbReference>
<evidence type="ECO:0000256" key="2">
    <source>
        <dbReference type="ARBA" id="ARBA00005982"/>
    </source>
</evidence>
<feature type="transmembrane region" description="Helical" evidence="7">
    <location>
        <begin position="199"/>
        <end position="218"/>
    </location>
</feature>
<dbReference type="AlphaFoldDB" id="A0A371HTP9"/>
<feature type="compositionally biased region" description="Polar residues" evidence="6">
    <location>
        <begin position="16"/>
        <end position="27"/>
    </location>
</feature>
<evidence type="ECO:0000256" key="6">
    <source>
        <dbReference type="SAM" id="MobiDB-lite"/>
    </source>
</evidence>
<evidence type="ECO:0000256" key="7">
    <source>
        <dbReference type="SAM" id="Phobius"/>
    </source>
</evidence>
<dbReference type="GO" id="GO:0022857">
    <property type="term" value="F:transmembrane transporter activity"/>
    <property type="evidence" value="ECO:0007669"/>
    <property type="project" value="InterPro"/>
</dbReference>
<dbReference type="Gene3D" id="1.20.1250.20">
    <property type="entry name" value="MFS general substrate transporter like domains"/>
    <property type="match status" value="1"/>
</dbReference>
<reference evidence="8" key="1">
    <citation type="submission" date="2018-05" db="EMBL/GenBank/DDBJ databases">
        <title>Draft genome of Mucuna pruriens seed.</title>
        <authorList>
            <person name="Nnadi N.E."/>
            <person name="Vos R."/>
            <person name="Hasami M.H."/>
            <person name="Devisetty U.K."/>
            <person name="Aguiy J.C."/>
        </authorList>
    </citation>
    <scope>NUCLEOTIDE SEQUENCE [LARGE SCALE GENOMIC DNA]</scope>
    <source>
        <strain evidence="8">JCA_2017</strain>
    </source>
</reference>
<sequence length="710" mass="79718">MLDEPHTHRQKRHILASSQHHQGCRGQQETTIVELPRLKTTGTRCMCLEVGSLVEEKENRRCVERAPSLMHFGKVMDYRGKSDTTGVIEKHIAWRVGTITLCLQDTEASIAFFKGDKEVKEEQKGGFRASMFIFVLAALDNMGFVANMVSLVLYFYGVMHFDLSNSANTLTNFMGSTFLLSLVGGFISDTYFNRLTTCLLFGSLEVLALVMLTVQAALDHLHPDACGKSSCVKGGIAVMFYSSLYLLALGMGGVRGSLAAFGADQFDEKNPRDAKALASFFNWLLLSTTLGSIIGVTGVVWVSTQKAWHWGFIIITVASSIGFLILALGKPFYRIKTPCQSPISRIVQVIVVAYKNRKLRLPEGDEELYEVYEDVALEKIAHTNQMRFLDKASILQENIEAQPWKVCTVTQVEEVKILTRMLPILASTIIMNTCLAQLQTFSVQQGNIMNLKLGSFTVPAPSIPVIPLLFLSILIPIYEILFVPFARKITNHPSGVTQLQRVGVGLVLSSISMAIAGIVEVKRREQGRKDPTRPISLFWLSFQYAIFGIADMFTLVGLLEFFYREAPETMKSLSTSFTYLSMSLGYFLSTVFVDVINAVTKRVTPSRQGWLHGLDMNQNNLNLFYWFLAILSCLNFFNFLYWASWYKYKAEERNSKVNVKVGERKEDEEEKKDGRGKAKESSQTSEANTEGPSSSDETDDGRNSREWKHR</sequence>
<feature type="transmembrane region" description="Helical" evidence="7">
    <location>
        <begin position="462"/>
        <end position="481"/>
    </location>
</feature>
<evidence type="ECO:0000313" key="8">
    <source>
        <dbReference type="EMBL" id="RDY06166.1"/>
    </source>
</evidence>
<accession>A0A371HTP9</accession>